<evidence type="ECO:0000256" key="5">
    <source>
        <dbReference type="ARBA" id="ARBA00023002"/>
    </source>
</evidence>
<dbReference type="InterPro" id="IPR050364">
    <property type="entry name" value="Cytochrome_P450_fung"/>
</dbReference>
<evidence type="ECO:0000256" key="6">
    <source>
        <dbReference type="ARBA" id="ARBA00023004"/>
    </source>
</evidence>
<dbReference type="GO" id="GO:0020037">
    <property type="term" value="F:heme binding"/>
    <property type="evidence" value="ECO:0007669"/>
    <property type="project" value="InterPro"/>
</dbReference>
<dbReference type="InterPro" id="IPR036396">
    <property type="entry name" value="Cyt_P450_sf"/>
</dbReference>
<keyword evidence="4" id="KW-0479">Metal-binding</keyword>
<dbReference type="OrthoDB" id="3934656at2759"/>
<dbReference type="VEuPathDB" id="FungiDB:PLEOSDRAFT_1079612"/>
<dbReference type="AlphaFoldDB" id="A0A067N524"/>
<keyword evidence="7" id="KW-0503">Monooxygenase</keyword>
<keyword evidence="6" id="KW-0408">Iron</keyword>
<keyword evidence="5" id="KW-0560">Oxidoreductase</keyword>
<organism evidence="8 9">
    <name type="scientific">Pleurotus ostreatus (strain PC15)</name>
    <name type="common">Oyster mushroom</name>
    <dbReference type="NCBI Taxonomy" id="1137138"/>
    <lineage>
        <taxon>Eukaryota</taxon>
        <taxon>Fungi</taxon>
        <taxon>Dikarya</taxon>
        <taxon>Basidiomycota</taxon>
        <taxon>Agaricomycotina</taxon>
        <taxon>Agaricomycetes</taxon>
        <taxon>Agaricomycetidae</taxon>
        <taxon>Agaricales</taxon>
        <taxon>Pleurotineae</taxon>
        <taxon>Pleurotaceae</taxon>
        <taxon>Pleurotus</taxon>
    </lineage>
</organism>
<dbReference type="Gene3D" id="1.10.630.10">
    <property type="entry name" value="Cytochrome P450"/>
    <property type="match status" value="1"/>
</dbReference>
<dbReference type="GO" id="GO:0016705">
    <property type="term" value="F:oxidoreductase activity, acting on paired donors, with incorporation or reduction of molecular oxygen"/>
    <property type="evidence" value="ECO:0007669"/>
    <property type="project" value="InterPro"/>
</dbReference>
<accession>A0A067N524</accession>
<evidence type="ECO:0000256" key="3">
    <source>
        <dbReference type="ARBA" id="ARBA00022617"/>
    </source>
</evidence>
<evidence type="ECO:0000256" key="7">
    <source>
        <dbReference type="ARBA" id="ARBA00023033"/>
    </source>
</evidence>
<comment type="cofactor">
    <cofactor evidence="1">
        <name>heme</name>
        <dbReference type="ChEBI" id="CHEBI:30413"/>
    </cofactor>
</comment>
<dbReference type="Proteomes" id="UP000027073">
    <property type="component" value="Unassembled WGS sequence"/>
</dbReference>
<dbReference type="EMBL" id="KL198014">
    <property type="protein sequence ID" value="KDQ22085.1"/>
    <property type="molecule type" value="Genomic_DNA"/>
</dbReference>
<evidence type="ECO:0000256" key="2">
    <source>
        <dbReference type="ARBA" id="ARBA00010617"/>
    </source>
</evidence>
<dbReference type="STRING" id="1137138.A0A067N524"/>
<proteinExistence type="inferred from homology"/>
<comment type="similarity">
    <text evidence="2">Belongs to the cytochrome P450 family.</text>
</comment>
<evidence type="ECO:0000256" key="1">
    <source>
        <dbReference type="ARBA" id="ARBA00001971"/>
    </source>
</evidence>
<keyword evidence="3" id="KW-0349">Heme</keyword>
<sequence length="128" mass="14635">MDDEYKGNLIPKGSTVFANTWNPDTFNPERCLKDGEIDPKTLDPIPNFGFGRRFDMRRSLFAMDSLSVTIASTLFCFDITKAKHAEGRNIEPDIRWDPGFTRHIVPFKCCITPRSDEAAKLIRDSEFT</sequence>
<gene>
    <name evidence="8" type="ORF">PLEOSDRAFT_1079612</name>
</gene>
<dbReference type="HOGENOM" id="CLU_001570_20_2_1"/>
<dbReference type="InParanoid" id="A0A067N524"/>
<dbReference type="PANTHER" id="PTHR46300">
    <property type="entry name" value="P450, PUTATIVE (EUROFUNG)-RELATED-RELATED"/>
    <property type="match status" value="1"/>
</dbReference>
<evidence type="ECO:0000313" key="8">
    <source>
        <dbReference type="EMBL" id="KDQ22085.1"/>
    </source>
</evidence>
<dbReference type="GO" id="GO:0004497">
    <property type="term" value="F:monooxygenase activity"/>
    <property type="evidence" value="ECO:0007669"/>
    <property type="project" value="UniProtKB-KW"/>
</dbReference>
<name>A0A067N524_PLEO1</name>
<dbReference type="GO" id="GO:0005506">
    <property type="term" value="F:iron ion binding"/>
    <property type="evidence" value="ECO:0007669"/>
    <property type="project" value="InterPro"/>
</dbReference>
<reference evidence="9" key="1">
    <citation type="journal article" date="2014" name="Proc. Natl. Acad. Sci. U.S.A.">
        <title>Extensive sampling of basidiomycete genomes demonstrates inadequacy of the white-rot/brown-rot paradigm for wood decay fungi.</title>
        <authorList>
            <person name="Riley R."/>
            <person name="Salamov A.A."/>
            <person name="Brown D.W."/>
            <person name="Nagy L.G."/>
            <person name="Floudas D."/>
            <person name="Held B.W."/>
            <person name="Levasseur A."/>
            <person name="Lombard V."/>
            <person name="Morin E."/>
            <person name="Otillar R."/>
            <person name="Lindquist E.A."/>
            <person name="Sun H."/>
            <person name="LaButti K.M."/>
            <person name="Schmutz J."/>
            <person name="Jabbour D."/>
            <person name="Luo H."/>
            <person name="Baker S.E."/>
            <person name="Pisabarro A.G."/>
            <person name="Walton J.D."/>
            <person name="Blanchette R.A."/>
            <person name="Henrissat B."/>
            <person name="Martin F."/>
            <person name="Cullen D."/>
            <person name="Hibbett D.S."/>
            <person name="Grigoriev I.V."/>
        </authorList>
    </citation>
    <scope>NUCLEOTIDE SEQUENCE [LARGE SCALE GENOMIC DNA]</scope>
    <source>
        <strain evidence="9">PC15</strain>
    </source>
</reference>
<dbReference type="SUPFAM" id="SSF48264">
    <property type="entry name" value="Cytochrome P450"/>
    <property type="match status" value="1"/>
</dbReference>
<evidence type="ECO:0000256" key="4">
    <source>
        <dbReference type="ARBA" id="ARBA00022723"/>
    </source>
</evidence>
<evidence type="ECO:0000313" key="9">
    <source>
        <dbReference type="Proteomes" id="UP000027073"/>
    </source>
</evidence>
<protein>
    <submittedName>
        <fullName evidence="8">Uncharacterized protein</fullName>
    </submittedName>
</protein>